<keyword evidence="1" id="KW-0238">DNA-binding</keyword>
<evidence type="ECO:0000313" key="5">
    <source>
        <dbReference type="Proteomes" id="UP000175707"/>
    </source>
</evidence>
<dbReference type="GO" id="GO:0003677">
    <property type="term" value="F:DNA binding"/>
    <property type="evidence" value="ECO:0007669"/>
    <property type="project" value="UniProtKB-KW"/>
</dbReference>
<organism evidence="2 4">
    <name type="scientific">Acidithiobacillus caldus</name>
    <dbReference type="NCBI Taxonomy" id="33059"/>
    <lineage>
        <taxon>Bacteria</taxon>
        <taxon>Pseudomonadati</taxon>
        <taxon>Pseudomonadota</taxon>
        <taxon>Acidithiobacillia</taxon>
        <taxon>Acidithiobacillales</taxon>
        <taxon>Acidithiobacillaceae</taxon>
        <taxon>Acidithiobacillus</taxon>
    </lineage>
</organism>
<dbReference type="InterPro" id="IPR037923">
    <property type="entry name" value="HTH-like"/>
</dbReference>
<comment type="caution">
    <text evidence="2">The sequence shown here is derived from an EMBL/GenBank/DDBJ whole genome shotgun (WGS) entry which is preliminary data.</text>
</comment>
<dbReference type="EMBL" id="LZYH01001101">
    <property type="protein sequence ID" value="OFC41322.1"/>
    <property type="molecule type" value="Genomic_DNA"/>
</dbReference>
<evidence type="ECO:0000313" key="3">
    <source>
        <dbReference type="EMBL" id="OFC41322.1"/>
    </source>
</evidence>
<dbReference type="Proteomes" id="UP000175707">
    <property type="component" value="Unassembled WGS sequence"/>
</dbReference>
<dbReference type="Proteomes" id="UP000175616">
    <property type="component" value="Unassembled WGS sequence"/>
</dbReference>
<gene>
    <name evidence="2" type="ORF">BAE27_05555</name>
    <name evidence="3" type="ORF">BAE30_16060</name>
</gene>
<accession>A0A1E7YNL8</accession>
<dbReference type="AlphaFoldDB" id="A0A1E7YNL8"/>
<dbReference type="EMBL" id="LZYE01000136">
    <property type="protein sequence ID" value="OFC36730.1"/>
    <property type="molecule type" value="Genomic_DNA"/>
</dbReference>
<sequence>MRGPRFCPEMEQLRSDLGRFVSSDSGVHWNCCEAIGPHTDDVLGDYTVGVVHSGGGILFTNNGRNVGMLRPGNVFFLNNKKLHGLKKDPEQPPMVFATVDFVSCRFWEMARFLMNRDKP</sequence>
<proteinExistence type="predicted"/>
<name>A0A1E7YNL8_9PROT</name>
<evidence type="ECO:0000313" key="2">
    <source>
        <dbReference type="EMBL" id="OFC36730.1"/>
    </source>
</evidence>
<evidence type="ECO:0000256" key="1">
    <source>
        <dbReference type="ARBA" id="ARBA00023125"/>
    </source>
</evidence>
<protein>
    <submittedName>
        <fullName evidence="2">Uncharacterized protein</fullName>
    </submittedName>
</protein>
<reference evidence="4 5" key="1">
    <citation type="submission" date="2016-06" db="EMBL/GenBank/DDBJ databases">
        <title>Gene turnover analysis identifies the evolutionary adaptation of the extremophile Acidithiobacillus caldus.</title>
        <authorList>
            <person name="Zhang X."/>
        </authorList>
    </citation>
    <scope>NUCLEOTIDE SEQUENCE [LARGE SCALE GENOMIC DNA]</scope>
    <source>
        <strain evidence="2 4">DX</strain>
        <strain evidence="3 5">S1</strain>
    </source>
</reference>
<evidence type="ECO:0000313" key="4">
    <source>
        <dbReference type="Proteomes" id="UP000175616"/>
    </source>
</evidence>
<dbReference type="SUPFAM" id="SSF51215">
    <property type="entry name" value="Regulatory protein AraC"/>
    <property type="match status" value="1"/>
</dbReference>